<evidence type="ECO:0000313" key="5">
    <source>
        <dbReference type="EMBL" id="ARQ97556.1"/>
    </source>
</evidence>
<comment type="similarity">
    <text evidence="3">Belongs to the HAD-like hydrolase superfamily. CbbY/CbbZ/Gph/YieH family.</text>
</comment>
<dbReference type="KEGG" id="clx:CLAN_0810"/>
<dbReference type="SFLD" id="SFLDS00003">
    <property type="entry name" value="Haloacid_Dehalogenase"/>
    <property type="match status" value="1"/>
</dbReference>
<evidence type="ECO:0000256" key="4">
    <source>
        <dbReference type="ARBA" id="ARBA00013078"/>
    </source>
</evidence>
<dbReference type="Gene3D" id="1.10.150.240">
    <property type="entry name" value="Putative phosphatase, domain 2"/>
    <property type="match status" value="1"/>
</dbReference>
<name>A0A1X9SMT5_9BACT</name>
<gene>
    <name evidence="5" type="ORF">CLAN_0810</name>
</gene>
<dbReference type="EMBL" id="CP015578">
    <property type="protein sequence ID" value="ARQ97556.1"/>
    <property type="molecule type" value="Genomic_DNA"/>
</dbReference>
<dbReference type="InterPro" id="IPR023214">
    <property type="entry name" value="HAD_sf"/>
</dbReference>
<accession>A0A1X9SMT5</accession>
<dbReference type="GO" id="GO:0006281">
    <property type="term" value="P:DNA repair"/>
    <property type="evidence" value="ECO:0007669"/>
    <property type="project" value="TreeGrafter"/>
</dbReference>
<dbReference type="PANTHER" id="PTHR43434:SF1">
    <property type="entry name" value="PHOSPHOGLYCOLATE PHOSPHATASE"/>
    <property type="match status" value="1"/>
</dbReference>
<organism evidence="5 6">
    <name type="scientific">Campylobacter lanienae NCTC 13004</name>
    <dbReference type="NCBI Taxonomy" id="1031753"/>
    <lineage>
        <taxon>Bacteria</taxon>
        <taxon>Pseudomonadati</taxon>
        <taxon>Campylobacterota</taxon>
        <taxon>Epsilonproteobacteria</taxon>
        <taxon>Campylobacterales</taxon>
        <taxon>Campylobacteraceae</taxon>
        <taxon>Campylobacter</taxon>
    </lineage>
</organism>
<dbReference type="Gene3D" id="3.40.50.1000">
    <property type="entry name" value="HAD superfamily/HAD-like"/>
    <property type="match status" value="1"/>
</dbReference>
<evidence type="ECO:0000256" key="1">
    <source>
        <dbReference type="ARBA" id="ARBA00000830"/>
    </source>
</evidence>
<dbReference type="InterPro" id="IPR036412">
    <property type="entry name" value="HAD-like_sf"/>
</dbReference>
<dbReference type="InterPro" id="IPR023198">
    <property type="entry name" value="PGP-like_dom2"/>
</dbReference>
<sequence>MNRVIIFDMDGTLIDSAKAICNTINYMREGLNMPKLLDEDIIEVINNPDKNFMIEFYGVEKISKNLAKIFEEEYQKNYFIHATIYQDALNLIEYLEQIGYKIAVASNAPNSSLELILSNLKILDKFEIVVGASDTMPPKPAPDMLNFIKDKLKKEAIFVGDSYKDFLAAQNANIPYINVNWGRKTQIPNSINCQNAQEVIENINSMCKFDTFII</sequence>
<reference evidence="6" key="1">
    <citation type="journal article" date="2017" name="Genome Biol. Evol.">
        <title>Comparative Genomic Analysis Identifies a Campylobacter Clade Deficient in Selenium Metabolism.</title>
        <authorList>
            <person name="Miller W.G."/>
            <person name="Yee E."/>
            <person name="Lopes B.S."/>
            <person name="Chapman M.H."/>
            <person name="Huynh S."/>
            <person name="Bono J.L."/>
            <person name="Parker C.T."/>
            <person name="Strachan N.J.C."/>
            <person name="Forbes K.J."/>
        </authorList>
    </citation>
    <scope>NUCLEOTIDE SEQUENCE [LARGE SCALE GENOMIC DNA]</scope>
    <source>
        <strain evidence="6">NCTC 13004</strain>
    </source>
</reference>
<dbReference type="SFLD" id="SFLDG01129">
    <property type="entry name" value="C1.5:_HAD__Beta-PGM__Phosphata"/>
    <property type="match status" value="1"/>
</dbReference>
<dbReference type="InterPro" id="IPR041492">
    <property type="entry name" value="HAD_2"/>
</dbReference>
<dbReference type="SUPFAM" id="SSF56784">
    <property type="entry name" value="HAD-like"/>
    <property type="match status" value="1"/>
</dbReference>
<dbReference type="GeneID" id="46921283"/>
<dbReference type="RefSeq" id="WP_096017210.1">
    <property type="nucleotide sequence ID" value="NZ_CP015578.1"/>
</dbReference>
<evidence type="ECO:0000313" key="6">
    <source>
        <dbReference type="Proteomes" id="UP000202031"/>
    </source>
</evidence>
<evidence type="ECO:0000256" key="3">
    <source>
        <dbReference type="ARBA" id="ARBA00006171"/>
    </source>
</evidence>
<dbReference type="PANTHER" id="PTHR43434">
    <property type="entry name" value="PHOSPHOGLYCOLATE PHOSPHATASE"/>
    <property type="match status" value="1"/>
</dbReference>
<comment type="pathway">
    <text evidence="2">Organic acid metabolism; glycolate biosynthesis; glycolate from 2-phosphoglycolate: step 1/1.</text>
</comment>
<dbReference type="AlphaFoldDB" id="A0A1X9SMT5"/>
<comment type="catalytic activity">
    <reaction evidence="1">
        <text>2-phosphoglycolate + H2O = glycolate + phosphate</text>
        <dbReference type="Rhea" id="RHEA:14369"/>
        <dbReference type="ChEBI" id="CHEBI:15377"/>
        <dbReference type="ChEBI" id="CHEBI:29805"/>
        <dbReference type="ChEBI" id="CHEBI:43474"/>
        <dbReference type="ChEBI" id="CHEBI:58033"/>
        <dbReference type="EC" id="3.1.3.18"/>
    </reaction>
</comment>
<dbReference type="GO" id="GO:0008967">
    <property type="term" value="F:phosphoglycolate phosphatase activity"/>
    <property type="evidence" value="ECO:0007669"/>
    <property type="project" value="UniProtKB-EC"/>
</dbReference>
<reference evidence="6" key="2">
    <citation type="journal article" date="2017" name="Genome Biol. Evol.">
        <title>Comparative genomic analysis identifies a Campylobacter clade deficient in selenium metabolism.</title>
        <authorList>
            <person name="Miller W.G."/>
            <person name="Yee E."/>
            <person name="Lopes B.S."/>
            <person name="Chapman M.H."/>
            <person name="Huynh S."/>
            <person name="Bono J.L."/>
            <person name="Parker C.T."/>
            <person name="Strachan N.J.C."/>
            <person name="Forbes K.J."/>
        </authorList>
    </citation>
    <scope>NUCLEOTIDE SEQUENCE [LARGE SCALE GENOMIC DNA]</scope>
    <source>
        <strain evidence="6">NCTC 13004</strain>
    </source>
</reference>
<proteinExistence type="inferred from homology"/>
<dbReference type="NCBIfam" id="TIGR01549">
    <property type="entry name" value="HAD-SF-IA-v1"/>
    <property type="match status" value="1"/>
</dbReference>
<dbReference type="InterPro" id="IPR050155">
    <property type="entry name" value="HAD-like_hydrolase_sf"/>
</dbReference>
<evidence type="ECO:0000256" key="2">
    <source>
        <dbReference type="ARBA" id="ARBA00004818"/>
    </source>
</evidence>
<dbReference type="InterPro" id="IPR006439">
    <property type="entry name" value="HAD-SF_hydro_IA"/>
</dbReference>
<dbReference type="Pfam" id="PF13419">
    <property type="entry name" value="HAD_2"/>
    <property type="match status" value="1"/>
</dbReference>
<dbReference type="PRINTS" id="PR00413">
    <property type="entry name" value="HADHALOGNASE"/>
</dbReference>
<dbReference type="EC" id="3.1.3.18" evidence="4"/>
<dbReference type="Proteomes" id="UP000202031">
    <property type="component" value="Chromosome"/>
</dbReference>
<protein>
    <recommendedName>
        <fullName evidence="4">phosphoglycolate phosphatase</fullName>
        <ecNumber evidence="4">3.1.3.18</ecNumber>
    </recommendedName>
</protein>